<evidence type="ECO:0000313" key="3">
    <source>
        <dbReference type="Proteomes" id="UP001303115"/>
    </source>
</evidence>
<gene>
    <name evidence="2" type="ORF">C8A01DRAFT_32860</name>
</gene>
<organism evidence="2 3">
    <name type="scientific">Parachaetomium inaequale</name>
    <dbReference type="NCBI Taxonomy" id="2588326"/>
    <lineage>
        <taxon>Eukaryota</taxon>
        <taxon>Fungi</taxon>
        <taxon>Dikarya</taxon>
        <taxon>Ascomycota</taxon>
        <taxon>Pezizomycotina</taxon>
        <taxon>Sordariomycetes</taxon>
        <taxon>Sordariomycetidae</taxon>
        <taxon>Sordariales</taxon>
        <taxon>Chaetomiaceae</taxon>
        <taxon>Parachaetomium</taxon>
    </lineage>
</organism>
<dbReference type="GO" id="GO:0005737">
    <property type="term" value="C:cytoplasm"/>
    <property type="evidence" value="ECO:0007669"/>
    <property type="project" value="TreeGrafter"/>
</dbReference>
<dbReference type="GO" id="GO:0004674">
    <property type="term" value="F:protein serine/threonine kinase activity"/>
    <property type="evidence" value="ECO:0007669"/>
    <property type="project" value="TreeGrafter"/>
</dbReference>
<dbReference type="AlphaFoldDB" id="A0AAN6SU06"/>
<accession>A0AAN6SU06</accession>
<reference evidence="3" key="1">
    <citation type="journal article" date="2023" name="Mol. Phylogenet. Evol.">
        <title>Genome-scale phylogeny and comparative genomics of the fungal order Sordariales.</title>
        <authorList>
            <person name="Hensen N."/>
            <person name="Bonometti L."/>
            <person name="Westerberg I."/>
            <person name="Brannstrom I.O."/>
            <person name="Guillou S."/>
            <person name="Cros-Aarteil S."/>
            <person name="Calhoun S."/>
            <person name="Haridas S."/>
            <person name="Kuo A."/>
            <person name="Mondo S."/>
            <person name="Pangilinan J."/>
            <person name="Riley R."/>
            <person name="LaButti K."/>
            <person name="Andreopoulos B."/>
            <person name="Lipzen A."/>
            <person name="Chen C."/>
            <person name="Yan M."/>
            <person name="Daum C."/>
            <person name="Ng V."/>
            <person name="Clum A."/>
            <person name="Steindorff A."/>
            <person name="Ohm R.A."/>
            <person name="Martin F."/>
            <person name="Silar P."/>
            <person name="Natvig D.O."/>
            <person name="Lalanne C."/>
            <person name="Gautier V."/>
            <person name="Ament-Velasquez S.L."/>
            <person name="Kruys A."/>
            <person name="Hutchinson M.I."/>
            <person name="Powell A.J."/>
            <person name="Barry K."/>
            <person name="Miller A.N."/>
            <person name="Grigoriev I.V."/>
            <person name="Debuchy R."/>
            <person name="Gladieux P."/>
            <person name="Hiltunen Thoren M."/>
            <person name="Johannesson H."/>
        </authorList>
    </citation>
    <scope>NUCLEOTIDE SEQUENCE [LARGE SCALE GENOMIC DNA]</scope>
    <source>
        <strain evidence="3">CBS 284.82</strain>
    </source>
</reference>
<proteinExistence type="predicted"/>
<dbReference type="EMBL" id="MU854332">
    <property type="protein sequence ID" value="KAK4043069.1"/>
    <property type="molecule type" value="Genomic_DNA"/>
</dbReference>
<sequence length="175" mass="19502">MAPASLLHSCKTRLGRNGAAEVRAHAFFIGINFNQLQKQAAPFRPGLQADDDTSYFPVKRLQRKELAAQRQELKAQRKERNAKRRAAMAAYVQEFDPVFYACCQDALNQLQPGEGPADDAVLDVALEVAAAVVVAAAELEEDEPKIDEDEDEGWAPGMVLPFIGYEFKRFDETFL</sequence>
<evidence type="ECO:0000256" key="1">
    <source>
        <dbReference type="SAM" id="Coils"/>
    </source>
</evidence>
<protein>
    <recommendedName>
        <fullName evidence="4">AGC-kinase C-terminal domain-containing protein</fullName>
    </recommendedName>
</protein>
<dbReference type="PANTHER" id="PTHR22988">
    <property type="entry name" value="MYOTONIC DYSTROPHY S/T KINASE-RELATED"/>
    <property type="match status" value="1"/>
</dbReference>
<dbReference type="Gene3D" id="1.10.510.10">
    <property type="entry name" value="Transferase(Phosphotransferase) domain 1"/>
    <property type="match status" value="1"/>
</dbReference>
<name>A0AAN6SU06_9PEZI</name>
<feature type="coiled-coil region" evidence="1">
    <location>
        <begin position="59"/>
        <end position="86"/>
    </location>
</feature>
<dbReference type="GO" id="GO:0031032">
    <property type="term" value="P:actomyosin structure organization"/>
    <property type="evidence" value="ECO:0007669"/>
    <property type="project" value="TreeGrafter"/>
</dbReference>
<keyword evidence="3" id="KW-1185">Reference proteome</keyword>
<comment type="caution">
    <text evidence="2">The sequence shown here is derived from an EMBL/GenBank/DDBJ whole genome shotgun (WGS) entry which is preliminary data.</text>
</comment>
<dbReference type="GO" id="GO:0005856">
    <property type="term" value="C:cytoskeleton"/>
    <property type="evidence" value="ECO:0007669"/>
    <property type="project" value="TreeGrafter"/>
</dbReference>
<dbReference type="Gene3D" id="3.30.200.20">
    <property type="entry name" value="Phosphorylase Kinase, domain 1"/>
    <property type="match status" value="1"/>
</dbReference>
<keyword evidence="1" id="KW-0175">Coiled coil</keyword>
<dbReference type="Proteomes" id="UP001303115">
    <property type="component" value="Unassembled WGS sequence"/>
</dbReference>
<dbReference type="InterPro" id="IPR050839">
    <property type="entry name" value="Rho-assoc_Ser/Thr_Kinase"/>
</dbReference>
<dbReference type="PANTHER" id="PTHR22988:SF75">
    <property type="entry name" value="MYOSIN-16-LIKE"/>
    <property type="match status" value="1"/>
</dbReference>
<evidence type="ECO:0000313" key="2">
    <source>
        <dbReference type="EMBL" id="KAK4043069.1"/>
    </source>
</evidence>
<evidence type="ECO:0008006" key="4">
    <source>
        <dbReference type="Google" id="ProtNLM"/>
    </source>
</evidence>